<evidence type="ECO:0000256" key="3">
    <source>
        <dbReference type="ARBA" id="ARBA00022643"/>
    </source>
</evidence>
<dbReference type="PANTHER" id="PTHR45846">
    <property type="entry name" value="TRNA-DIHYDROURIDINE(47) SYNTHASE [NAD(P)(+)]-LIKE"/>
    <property type="match status" value="1"/>
</dbReference>
<name>W7XYN8_9BACT</name>
<organism evidence="11 12">
    <name type="scientific">Saccharicrinis fermentans DSM 9555 = JCM 21142</name>
    <dbReference type="NCBI Taxonomy" id="869213"/>
    <lineage>
        <taxon>Bacteria</taxon>
        <taxon>Pseudomonadati</taxon>
        <taxon>Bacteroidota</taxon>
        <taxon>Bacteroidia</taxon>
        <taxon>Marinilabiliales</taxon>
        <taxon>Marinilabiliaceae</taxon>
        <taxon>Saccharicrinis</taxon>
    </lineage>
</organism>
<evidence type="ECO:0000313" key="11">
    <source>
        <dbReference type="EMBL" id="GAF03745.1"/>
    </source>
</evidence>
<dbReference type="InterPro" id="IPR013785">
    <property type="entry name" value="Aldolase_TIM"/>
</dbReference>
<feature type="active site" description="Proton donor" evidence="8">
    <location>
        <position position="94"/>
    </location>
</feature>
<dbReference type="GO" id="GO:0017150">
    <property type="term" value="F:tRNA dihydrouridine synthase activity"/>
    <property type="evidence" value="ECO:0007669"/>
    <property type="project" value="InterPro"/>
</dbReference>
<dbReference type="GO" id="GO:0003723">
    <property type="term" value="F:RNA binding"/>
    <property type="evidence" value="ECO:0007669"/>
    <property type="project" value="TreeGrafter"/>
</dbReference>
<dbReference type="Gene3D" id="3.20.20.70">
    <property type="entry name" value="Aldolase class I"/>
    <property type="match status" value="1"/>
</dbReference>
<dbReference type="InterPro" id="IPR018517">
    <property type="entry name" value="tRNA_hU_synthase_CS"/>
</dbReference>
<feature type="domain" description="DUS-like FMN-binding" evidence="10">
    <location>
        <begin position="61"/>
        <end position="229"/>
    </location>
</feature>
<dbReference type="PIRSF" id="PIRSF006621">
    <property type="entry name" value="Dus"/>
    <property type="match status" value="1"/>
</dbReference>
<evidence type="ECO:0000256" key="4">
    <source>
        <dbReference type="ARBA" id="ARBA00022694"/>
    </source>
</evidence>
<comment type="similarity">
    <text evidence="7">Belongs to the dus family.</text>
</comment>
<keyword evidence="12" id="KW-1185">Reference proteome</keyword>
<keyword evidence="5" id="KW-0521">NADP</keyword>
<keyword evidence="9" id="KW-0547">Nucleotide-binding</keyword>
<dbReference type="GO" id="GO:0050660">
    <property type="term" value="F:flavin adenine dinucleotide binding"/>
    <property type="evidence" value="ECO:0007669"/>
    <property type="project" value="InterPro"/>
</dbReference>
<dbReference type="PROSITE" id="PS01136">
    <property type="entry name" value="UPF0034"/>
    <property type="match status" value="1"/>
</dbReference>
<comment type="cofactor">
    <cofactor evidence="1 7 9">
        <name>FMN</name>
        <dbReference type="ChEBI" id="CHEBI:58210"/>
    </cofactor>
</comment>
<sequence length="303" mass="35033">MFLNSSIYLAPLQSFTTVPYCMAFAKVVGGVDKYFTPFYRADRAGNFSLEKYLLSRPHLNIVPQVLSNRAGELVLFTHLMLERGFDEVNLNLGCPFPMVVKRRLGAGLLPYPKDVDQMLSLFFQKKIPVRLSVKLRLGLHDVNEVTAVLDVLKQYPLAEVIMHPRLGVQRYKGNPDWDAFAQLSKDYHLVANGDIITARGLEAMQQRFTDVQAWMIGRGLLMNPCMLKVDLDWKDCVNKLHDLFLDYLREFGFSEPQILNQLKCFWEYPSKFREGGSRVFRKMKKVGHFDDYQVLKNRLLDLE</sequence>
<dbReference type="EC" id="1.3.1.-" evidence="7"/>
<protein>
    <recommendedName>
        <fullName evidence="7">tRNA-dihydrouridine synthase</fullName>
        <ecNumber evidence="7">1.3.1.-</ecNumber>
    </recommendedName>
</protein>
<evidence type="ECO:0000256" key="8">
    <source>
        <dbReference type="PIRSR" id="PIRSR006621-1"/>
    </source>
</evidence>
<evidence type="ECO:0000256" key="1">
    <source>
        <dbReference type="ARBA" id="ARBA00001917"/>
    </source>
</evidence>
<dbReference type="SUPFAM" id="SSF51395">
    <property type="entry name" value="FMN-linked oxidoreductases"/>
    <property type="match status" value="1"/>
</dbReference>
<keyword evidence="3 7" id="KW-0288">FMN</keyword>
<evidence type="ECO:0000256" key="6">
    <source>
        <dbReference type="ARBA" id="ARBA00023002"/>
    </source>
</evidence>
<gene>
    <name evidence="11" type="ORF">JCM21142_62426</name>
</gene>
<evidence type="ECO:0000313" key="12">
    <source>
        <dbReference type="Proteomes" id="UP000019402"/>
    </source>
</evidence>
<dbReference type="PANTHER" id="PTHR45846:SF1">
    <property type="entry name" value="TRNA-DIHYDROURIDINE(47) SYNTHASE [NAD(P)(+)]-LIKE"/>
    <property type="match status" value="1"/>
</dbReference>
<dbReference type="CDD" id="cd02801">
    <property type="entry name" value="DUS_like_FMN"/>
    <property type="match status" value="1"/>
</dbReference>
<dbReference type="InterPro" id="IPR035587">
    <property type="entry name" value="DUS-like_FMN-bd"/>
</dbReference>
<feature type="binding site" evidence="9">
    <location>
        <begin position="217"/>
        <end position="218"/>
    </location>
    <ligand>
        <name>FMN</name>
        <dbReference type="ChEBI" id="CHEBI:58210"/>
    </ligand>
</feature>
<keyword evidence="4 7" id="KW-0819">tRNA processing</keyword>
<dbReference type="STRING" id="869213.GCA_000517085_02690"/>
<keyword evidence="6 7" id="KW-0560">Oxidoreductase</keyword>
<accession>W7XYN8</accession>
<feature type="binding site" evidence="9">
    <location>
        <position position="64"/>
    </location>
    <ligand>
        <name>FMN</name>
        <dbReference type="ChEBI" id="CHEBI:58210"/>
    </ligand>
</feature>
<feature type="binding site" evidence="9">
    <location>
        <position position="163"/>
    </location>
    <ligand>
        <name>FMN</name>
        <dbReference type="ChEBI" id="CHEBI:58210"/>
    </ligand>
</feature>
<dbReference type="Pfam" id="PF01207">
    <property type="entry name" value="Dus"/>
    <property type="match status" value="1"/>
</dbReference>
<dbReference type="eggNOG" id="COG0042">
    <property type="taxonomic scope" value="Bacteria"/>
</dbReference>
<feature type="binding site" evidence="9">
    <location>
        <position position="134"/>
    </location>
    <ligand>
        <name>FMN</name>
        <dbReference type="ChEBI" id="CHEBI:58210"/>
    </ligand>
</feature>
<keyword evidence="2 7" id="KW-0285">Flavoprotein</keyword>
<dbReference type="Proteomes" id="UP000019402">
    <property type="component" value="Unassembled WGS sequence"/>
</dbReference>
<comment type="function">
    <text evidence="7">Catalyzes the synthesis of 5,6-dihydrouridine (D), a modified base found in the D-loop of most tRNAs, via the reduction of the C5-C6 double bond in target uridines.</text>
</comment>
<evidence type="ECO:0000256" key="7">
    <source>
        <dbReference type="PIRNR" id="PIRNR006621"/>
    </source>
</evidence>
<evidence type="ECO:0000256" key="2">
    <source>
        <dbReference type="ARBA" id="ARBA00022630"/>
    </source>
</evidence>
<reference evidence="11 12" key="1">
    <citation type="journal article" date="2014" name="Genome Announc.">
        <title>Draft Genome Sequence of Cytophaga fermentans JCM 21142T, a Facultative Anaerobe Isolated from Marine Mud.</title>
        <authorList>
            <person name="Starns D."/>
            <person name="Oshima K."/>
            <person name="Suda W."/>
            <person name="Iino T."/>
            <person name="Yuki M."/>
            <person name="Inoue J."/>
            <person name="Kitamura K."/>
            <person name="Iida T."/>
            <person name="Darby A."/>
            <person name="Hattori M."/>
            <person name="Ohkuma M."/>
        </authorList>
    </citation>
    <scope>NUCLEOTIDE SEQUENCE [LARGE SCALE GENOMIC DNA]</scope>
    <source>
        <strain evidence="11 12">JCM 21142</strain>
    </source>
</reference>
<dbReference type="AlphaFoldDB" id="W7XYN8"/>
<evidence type="ECO:0000256" key="9">
    <source>
        <dbReference type="PIRSR" id="PIRSR006621-2"/>
    </source>
</evidence>
<proteinExistence type="inferred from homology"/>
<evidence type="ECO:0000256" key="5">
    <source>
        <dbReference type="ARBA" id="ARBA00022857"/>
    </source>
</evidence>
<comment type="caution">
    <text evidence="11">The sequence shown here is derived from an EMBL/GenBank/DDBJ whole genome shotgun (WGS) entry which is preliminary data.</text>
</comment>
<evidence type="ECO:0000259" key="10">
    <source>
        <dbReference type="Pfam" id="PF01207"/>
    </source>
</evidence>
<dbReference type="InterPro" id="IPR001269">
    <property type="entry name" value="DUS_fam"/>
</dbReference>
<dbReference type="EMBL" id="BAMD01000029">
    <property type="protein sequence ID" value="GAF03745.1"/>
    <property type="molecule type" value="Genomic_DNA"/>
</dbReference>